<organism evidence="1 2">
    <name type="scientific">Coffea canephora</name>
    <name type="common">Robusta coffee</name>
    <dbReference type="NCBI Taxonomy" id="49390"/>
    <lineage>
        <taxon>Eukaryota</taxon>
        <taxon>Viridiplantae</taxon>
        <taxon>Streptophyta</taxon>
        <taxon>Embryophyta</taxon>
        <taxon>Tracheophyta</taxon>
        <taxon>Spermatophyta</taxon>
        <taxon>Magnoliopsida</taxon>
        <taxon>eudicotyledons</taxon>
        <taxon>Gunneridae</taxon>
        <taxon>Pentapetalae</taxon>
        <taxon>asterids</taxon>
        <taxon>lamiids</taxon>
        <taxon>Gentianales</taxon>
        <taxon>Rubiaceae</taxon>
        <taxon>Ixoroideae</taxon>
        <taxon>Gardenieae complex</taxon>
        <taxon>Bertiereae - Coffeeae clade</taxon>
        <taxon>Coffeeae</taxon>
        <taxon>Coffea</taxon>
    </lineage>
</organism>
<protein>
    <submittedName>
        <fullName evidence="1">Uncharacterized protein</fullName>
    </submittedName>
</protein>
<dbReference type="InParanoid" id="A0A068U500"/>
<sequence>MLLRRIIFLYFTLKDKENLSSHFPSSIFFVSSHFIIGVAKQVERDWLLELMDNILIKLRDN</sequence>
<accession>A0A068U500</accession>
<reference evidence="2" key="1">
    <citation type="journal article" date="2014" name="Science">
        <title>The coffee genome provides insight into the convergent evolution of caffeine biosynthesis.</title>
        <authorList>
            <person name="Denoeud F."/>
            <person name="Carretero-Paulet L."/>
            <person name="Dereeper A."/>
            <person name="Droc G."/>
            <person name="Guyot R."/>
            <person name="Pietrella M."/>
            <person name="Zheng C."/>
            <person name="Alberti A."/>
            <person name="Anthony F."/>
            <person name="Aprea G."/>
            <person name="Aury J.M."/>
            <person name="Bento P."/>
            <person name="Bernard M."/>
            <person name="Bocs S."/>
            <person name="Campa C."/>
            <person name="Cenci A."/>
            <person name="Combes M.C."/>
            <person name="Crouzillat D."/>
            <person name="Da Silva C."/>
            <person name="Daddiego L."/>
            <person name="De Bellis F."/>
            <person name="Dussert S."/>
            <person name="Garsmeur O."/>
            <person name="Gayraud T."/>
            <person name="Guignon V."/>
            <person name="Jahn K."/>
            <person name="Jamilloux V."/>
            <person name="Joet T."/>
            <person name="Labadie K."/>
            <person name="Lan T."/>
            <person name="Leclercq J."/>
            <person name="Lepelley M."/>
            <person name="Leroy T."/>
            <person name="Li L.T."/>
            <person name="Librado P."/>
            <person name="Lopez L."/>
            <person name="Munoz A."/>
            <person name="Noel B."/>
            <person name="Pallavicini A."/>
            <person name="Perrotta G."/>
            <person name="Poncet V."/>
            <person name="Pot D."/>
            <person name="Priyono X."/>
            <person name="Rigoreau M."/>
            <person name="Rouard M."/>
            <person name="Rozas J."/>
            <person name="Tranchant-Dubreuil C."/>
            <person name="VanBuren R."/>
            <person name="Zhang Q."/>
            <person name="Andrade A.C."/>
            <person name="Argout X."/>
            <person name="Bertrand B."/>
            <person name="de Kochko A."/>
            <person name="Graziosi G."/>
            <person name="Henry R.J."/>
            <person name="Jayarama X."/>
            <person name="Ming R."/>
            <person name="Nagai C."/>
            <person name="Rounsley S."/>
            <person name="Sankoff D."/>
            <person name="Giuliano G."/>
            <person name="Albert V.A."/>
            <person name="Wincker P."/>
            <person name="Lashermes P."/>
        </authorList>
    </citation>
    <scope>NUCLEOTIDE SEQUENCE [LARGE SCALE GENOMIC DNA]</scope>
    <source>
        <strain evidence="2">cv. DH200-94</strain>
    </source>
</reference>
<dbReference type="Proteomes" id="UP000295252">
    <property type="component" value="Chromosome I"/>
</dbReference>
<evidence type="ECO:0000313" key="2">
    <source>
        <dbReference type="Proteomes" id="UP000295252"/>
    </source>
</evidence>
<name>A0A068U500_COFCA</name>
<proteinExistence type="predicted"/>
<gene>
    <name evidence="1" type="ORF">GSCOC_T00016004001</name>
</gene>
<dbReference type="Gramene" id="CDP03591">
    <property type="protein sequence ID" value="CDP03591"/>
    <property type="gene ID" value="GSCOC_T00016004001"/>
</dbReference>
<dbReference type="EMBL" id="HG739095">
    <property type="protein sequence ID" value="CDP03591.1"/>
    <property type="molecule type" value="Genomic_DNA"/>
</dbReference>
<evidence type="ECO:0000313" key="1">
    <source>
        <dbReference type="EMBL" id="CDP03591.1"/>
    </source>
</evidence>
<dbReference type="AlphaFoldDB" id="A0A068U500"/>
<keyword evidence="2" id="KW-1185">Reference proteome</keyword>